<evidence type="ECO:0000313" key="2">
    <source>
        <dbReference type="EMBL" id="MBB3966296.1"/>
    </source>
</evidence>
<accession>A0A7W6GE41</accession>
<gene>
    <name evidence="2" type="ORF">GGQ67_003983</name>
</gene>
<feature type="transmembrane region" description="Helical" evidence="1">
    <location>
        <begin position="51"/>
        <end position="73"/>
    </location>
</feature>
<feature type="transmembrane region" description="Helical" evidence="1">
    <location>
        <begin position="20"/>
        <end position="39"/>
    </location>
</feature>
<keyword evidence="1" id="KW-0812">Transmembrane</keyword>
<evidence type="ECO:0008006" key="4">
    <source>
        <dbReference type="Google" id="ProtNLM"/>
    </source>
</evidence>
<dbReference type="EMBL" id="JACIDW010000016">
    <property type="protein sequence ID" value="MBB3966296.1"/>
    <property type="molecule type" value="Genomic_DNA"/>
</dbReference>
<organism evidence="2 3">
    <name type="scientific">Rhizobium metallidurans</name>
    <dbReference type="NCBI Taxonomy" id="1265931"/>
    <lineage>
        <taxon>Bacteria</taxon>
        <taxon>Pseudomonadati</taxon>
        <taxon>Pseudomonadota</taxon>
        <taxon>Alphaproteobacteria</taxon>
        <taxon>Hyphomicrobiales</taxon>
        <taxon>Rhizobiaceae</taxon>
        <taxon>Rhizobium/Agrobacterium group</taxon>
        <taxon>Rhizobium</taxon>
    </lineage>
</organism>
<keyword evidence="3" id="KW-1185">Reference proteome</keyword>
<keyword evidence="1" id="KW-0472">Membrane</keyword>
<comment type="caution">
    <text evidence="2">The sequence shown here is derived from an EMBL/GenBank/DDBJ whole genome shotgun (WGS) entry which is preliminary data.</text>
</comment>
<sequence length="165" mass="18532">MSLMGERLQAACPPYSAVLAGAPLWALQMLASAMSTLYVRNGLRTSHVDDLAILYFAGGLLAWPFALMLGRFFAHRRRIETRFAAFFVALSACTILMTAFLFAMDYRVFYSRWHASPGSVIWFVQFLFTGASSVYQFMVLGLRLFFPLGLVCLLATSFALAKRMR</sequence>
<protein>
    <recommendedName>
        <fullName evidence="4">Transmembrane protein</fullName>
    </recommendedName>
</protein>
<keyword evidence="1" id="KW-1133">Transmembrane helix</keyword>
<feature type="transmembrane region" description="Helical" evidence="1">
    <location>
        <begin position="85"/>
        <end position="108"/>
    </location>
</feature>
<dbReference type="Proteomes" id="UP000582090">
    <property type="component" value="Unassembled WGS sequence"/>
</dbReference>
<proteinExistence type="predicted"/>
<reference evidence="2 3" key="1">
    <citation type="submission" date="2020-08" db="EMBL/GenBank/DDBJ databases">
        <title>Genomic Encyclopedia of Type Strains, Phase IV (KMG-IV): sequencing the most valuable type-strain genomes for metagenomic binning, comparative biology and taxonomic classification.</title>
        <authorList>
            <person name="Goeker M."/>
        </authorList>
    </citation>
    <scope>NUCLEOTIDE SEQUENCE [LARGE SCALE GENOMIC DNA]</scope>
    <source>
        <strain evidence="2 3">DSM 26575</strain>
    </source>
</reference>
<name>A0A7W6GE41_9HYPH</name>
<feature type="transmembrane region" description="Helical" evidence="1">
    <location>
        <begin position="144"/>
        <end position="161"/>
    </location>
</feature>
<evidence type="ECO:0000313" key="3">
    <source>
        <dbReference type="Proteomes" id="UP000582090"/>
    </source>
</evidence>
<dbReference type="AlphaFoldDB" id="A0A7W6GE41"/>
<evidence type="ECO:0000256" key="1">
    <source>
        <dbReference type="SAM" id="Phobius"/>
    </source>
</evidence>